<dbReference type="RefSeq" id="WP_012498125.1">
    <property type="nucleotide sequence ID" value="NC_011025.1"/>
</dbReference>
<name>B3PMB6_META1</name>
<proteinExistence type="predicted"/>
<reference evidence="1 2" key="1">
    <citation type="journal article" date="2008" name="Infect. Immun.">
        <title>Genome of Mycoplasma arthritidis.</title>
        <authorList>
            <person name="Dybvig K."/>
            <person name="Zuhua C."/>
            <person name="Lao P."/>
            <person name="Jordan D.S."/>
            <person name="French C.T."/>
            <person name="Tu A.H."/>
            <person name="Loraine A.E."/>
        </authorList>
    </citation>
    <scope>NUCLEOTIDE SEQUENCE [LARGE SCALE GENOMIC DNA]</scope>
    <source>
        <strain evidence="1 2">158L3-1</strain>
    </source>
</reference>
<dbReference type="KEGG" id="mat:MARTH_orf264"/>
<sequence>MFFPYYEKSYDVKHYTEIKTTPEVIINRGQVVRRGRGWDLGTTNIADNEILQKFPLTAILKYDFKTKKVYFKIRMAKQIFERYSNHHFMVKLNGKEGLLIGPNESDDDAKEFFIFKSKDETEFTLNDLKSLSIYLTKGYRGGYTNVAIGLEVAFKNLTSQFKENINVINNSIKFSHIHEIEMKFDNGNYNLGFLNDRNINAKVLETTVNINGMETGKGWYDVGEVTYKNISFKDHTLKYKLEEEMLDNFKIHNFEFLETNKTNYMSASLKQLAPIENNNIWTSKIICDTIEVWNKHKQTWEKSKKGDKGLHFPLNYLGRLQGKINFTNKMFANENQHFVFNQLITRRFFDANDGLVKLKIDTNDKPISQEDENKIKWTHTIKK</sequence>
<dbReference type="EMBL" id="CP001047">
    <property type="protein sequence ID" value="ACF07168.1"/>
    <property type="molecule type" value="Genomic_DNA"/>
</dbReference>
<dbReference type="Proteomes" id="UP000008812">
    <property type="component" value="Chromosome"/>
</dbReference>
<accession>B3PMB6</accession>
<dbReference type="STRING" id="243272.MARTH_orf264"/>
<organism evidence="1 2">
    <name type="scientific">Metamycoplasma arthritidis (strain 158L3-1)</name>
    <name type="common">Mycoplasma arthritidis</name>
    <dbReference type="NCBI Taxonomy" id="243272"/>
    <lineage>
        <taxon>Bacteria</taxon>
        <taxon>Bacillati</taxon>
        <taxon>Mycoplasmatota</taxon>
        <taxon>Mycoplasmoidales</taxon>
        <taxon>Metamycoplasmataceae</taxon>
        <taxon>Metamycoplasma</taxon>
    </lineage>
</organism>
<dbReference type="NCBIfam" id="NF045960">
    <property type="entry name" value="MHO_1580_fam"/>
    <property type="match status" value="1"/>
</dbReference>
<protein>
    <submittedName>
        <fullName evidence="1">Uncharacterized protein</fullName>
    </submittedName>
</protein>
<evidence type="ECO:0000313" key="2">
    <source>
        <dbReference type="Proteomes" id="UP000008812"/>
    </source>
</evidence>
<dbReference type="AlphaFoldDB" id="B3PMB6"/>
<dbReference type="HOGENOM" id="CLU_721235_0_0_14"/>
<keyword evidence="2" id="KW-1185">Reference proteome</keyword>
<evidence type="ECO:0000313" key="1">
    <source>
        <dbReference type="EMBL" id="ACF07168.1"/>
    </source>
</evidence>
<gene>
    <name evidence="1" type="ordered locus">MARTH_orf264</name>
</gene>